<dbReference type="EMBL" id="JACHHZ010000002">
    <property type="protein sequence ID" value="MBB6092672.1"/>
    <property type="molecule type" value="Genomic_DNA"/>
</dbReference>
<reference evidence="3 4" key="1">
    <citation type="submission" date="2020-08" db="EMBL/GenBank/DDBJ databases">
        <title>Genomic Encyclopedia of Type Strains, Phase IV (KMG-IV): sequencing the most valuable type-strain genomes for metagenomic binning, comparative biology and taxonomic classification.</title>
        <authorList>
            <person name="Goeker M."/>
        </authorList>
    </citation>
    <scope>NUCLEOTIDE SEQUENCE [LARGE SCALE GENOMIC DNA]</scope>
    <source>
        <strain evidence="3 4">DSM 26723</strain>
    </source>
</reference>
<evidence type="ECO:0000256" key="1">
    <source>
        <dbReference type="SAM" id="MobiDB-lite"/>
    </source>
</evidence>
<protein>
    <recommendedName>
        <fullName evidence="5">DUF3617 domain-containing protein</fullName>
    </recommendedName>
</protein>
<dbReference type="RefSeq" id="WP_184330458.1">
    <property type="nucleotide sequence ID" value="NZ_JACHHZ010000002.1"/>
</dbReference>
<evidence type="ECO:0000313" key="3">
    <source>
        <dbReference type="EMBL" id="MBB6092672.1"/>
    </source>
</evidence>
<keyword evidence="2" id="KW-0732">Signal</keyword>
<comment type="caution">
    <text evidence="3">The sequence shown here is derived from an EMBL/GenBank/DDBJ whole genome shotgun (WGS) entry which is preliminary data.</text>
</comment>
<keyword evidence="4" id="KW-1185">Reference proteome</keyword>
<dbReference type="Pfam" id="PF12276">
    <property type="entry name" value="DUF3617"/>
    <property type="match status" value="1"/>
</dbReference>
<dbReference type="InterPro" id="IPR022061">
    <property type="entry name" value="DUF3617"/>
</dbReference>
<evidence type="ECO:0000256" key="2">
    <source>
        <dbReference type="SAM" id="SignalP"/>
    </source>
</evidence>
<feature type="compositionally biased region" description="Acidic residues" evidence="1">
    <location>
        <begin position="172"/>
        <end position="194"/>
    </location>
</feature>
<evidence type="ECO:0008006" key="5">
    <source>
        <dbReference type="Google" id="ProtNLM"/>
    </source>
</evidence>
<dbReference type="Proteomes" id="UP000588068">
    <property type="component" value="Unassembled WGS sequence"/>
</dbReference>
<sequence length="194" mass="21216">MTRSFMTRNLLIVAFACVLAPALVSSAEKLNVKTGLWETKSSLQFSGMPVPKELRQKLTPEQLAKMRADLAAEAAKGPIRETSRDCITAKDLENPFASSNTKDCKQTIVNTTRTSQEARLVCEGDYKGTGVLKIQAPTPETMNGTLDIKMSDGTETFTMKGTLSGRWVSADCGDEDEGDVDQDEEPADDEEEEE</sequence>
<proteinExistence type="predicted"/>
<name>A0A841HKM2_9GAMM</name>
<gene>
    <name evidence="3" type="ORF">HNQ60_001550</name>
</gene>
<feature type="region of interest" description="Disordered" evidence="1">
    <location>
        <begin position="165"/>
        <end position="194"/>
    </location>
</feature>
<feature type="signal peptide" evidence="2">
    <location>
        <begin position="1"/>
        <end position="26"/>
    </location>
</feature>
<dbReference type="AlphaFoldDB" id="A0A841HKM2"/>
<organism evidence="3 4">
    <name type="scientific">Povalibacter uvarum</name>
    <dbReference type="NCBI Taxonomy" id="732238"/>
    <lineage>
        <taxon>Bacteria</taxon>
        <taxon>Pseudomonadati</taxon>
        <taxon>Pseudomonadota</taxon>
        <taxon>Gammaproteobacteria</taxon>
        <taxon>Steroidobacterales</taxon>
        <taxon>Steroidobacteraceae</taxon>
        <taxon>Povalibacter</taxon>
    </lineage>
</organism>
<evidence type="ECO:0000313" key="4">
    <source>
        <dbReference type="Proteomes" id="UP000588068"/>
    </source>
</evidence>
<feature type="chain" id="PRO_5032941227" description="DUF3617 domain-containing protein" evidence="2">
    <location>
        <begin position="27"/>
        <end position="194"/>
    </location>
</feature>
<accession>A0A841HKM2</accession>